<dbReference type="EMBL" id="JACAZE010000005">
    <property type="protein sequence ID" value="KAF7316601.1"/>
    <property type="molecule type" value="Genomic_DNA"/>
</dbReference>
<evidence type="ECO:0000313" key="3">
    <source>
        <dbReference type="EMBL" id="KAF7316601.1"/>
    </source>
</evidence>
<sequence length="236" mass="25585">MTSSLLQSLKKRRSLQLHQNPNDLRLPPTMPLFKSRSENEPAPVPTRAESPPPASTRSGFLGSLRRVASPEPAPTPSGHTAFHSARSSSSSDDDAMSTRSSFFFRPHKMTASSPPTDHSSPPSLKGKPTAADTTSIRSTASHTSLFGSMTLKNFSRSAERDPKVVLAREKVAQAHEAEAEADRAVLHARARVRDAMEQIKELEEEAKDESMRAKAKRAEASLVGKAARALGRHGES</sequence>
<feature type="coiled-coil region" evidence="1">
    <location>
        <begin position="185"/>
        <end position="219"/>
    </location>
</feature>
<keyword evidence="4" id="KW-1185">Reference proteome</keyword>
<evidence type="ECO:0000256" key="1">
    <source>
        <dbReference type="SAM" id="Coils"/>
    </source>
</evidence>
<proteinExistence type="predicted"/>
<feature type="compositionally biased region" description="Polar residues" evidence="2">
    <location>
        <begin position="131"/>
        <end position="149"/>
    </location>
</feature>
<evidence type="ECO:0000313" key="4">
    <source>
        <dbReference type="Proteomes" id="UP000613580"/>
    </source>
</evidence>
<dbReference type="OrthoDB" id="3211582at2759"/>
<feature type="region of interest" description="Disordered" evidence="2">
    <location>
        <begin position="1"/>
        <end position="149"/>
    </location>
</feature>
<dbReference type="Proteomes" id="UP000613580">
    <property type="component" value="Unassembled WGS sequence"/>
</dbReference>
<reference evidence="3" key="1">
    <citation type="submission" date="2020-05" db="EMBL/GenBank/DDBJ databases">
        <title>Mycena genomes resolve the evolution of fungal bioluminescence.</title>
        <authorList>
            <person name="Tsai I.J."/>
        </authorList>
    </citation>
    <scope>NUCLEOTIDE SEQUENCE</scope>
    <source>
        <strain evidence="3">110903Hualien_Pintung</strain>
    </source>
</reference>
<feature type="compositionally biased region" description="Low complexity" evidence="2">
    <location>
        <begin position="112"/>
        <end position="123"/>
    </location>
</feature>
<keyword evidence="1" id="KW-0175">Coiled coil</keyword>
<organism evidence="3 4">
    <name type="scientific">Mycena chlorophos</name>
    <name type="common">Agaric fungus</name>
    <name type="synonym">Agaricus chlorophos</name>
    <dbReference type="NCBI Taxonomy" id="658473"/>
    <lineage>
        <taxon>Eukaryota</taxon>
        <taxon>Fungi</taxon>
        <taxon>Dikarya</taxon>
        <taxon>Basidiomycota</taxon>
        <taxon>Agaricomycotina</taxon>
        <taxon>Agaricomycetes</taxon>
        <taxon>Agaricomycetidae</taxon>
        <taxon>Agaricales</taxon>
        <taxon>Marasmiineae</taxon>
        <taxon>Mycenaceae</taxon>
        <taxon>Mycena</taxon>
    </lineage>
</organism>
<name>A0A8H6TH52_MYCCL</name>
<dbReference type="AlphaFoldDB" id="A0A8H6TH52"/>
<comment type="caution">
    <text evidence="3">The sequence shown here is derived from an EMBL/GenBank/DDBJ whole genome shotgun (WGS) entry which is preliminary data.</text>
</comment>
<evidence type="ECO:0000256" key="2">
    <source>
        <dbReference type="SAM" id="MobiDB-lite"/>
    </source>
</evidence>
<gene>
    <name evidence="3" type="ORF">HMN09_00392600</name>
</gene>
<protein>
    <submittedName>
        <fullName evidence="3">Uncharacterized protein</fullName>
    </submittedName>
</protein>
<accession>A0A8H6TH52</accession>